<dbReference type="GO" id="GO:0005739">
    <property type="term" value="C:mitochondrion"/>
    <property type="evidence" value="ECO:0007669"/>
    <property type="project" value="TreeGrafter"/>
</dbReference>
<dbReference type="PANTHER" id="PTHR21193:SF3">
    <property type="entry name" value="OXIDOREDUCTASE-LIKE DOMAIN-CONTAINING PROTEIN 1"/>
    <property type="match status" value="1"/>
</dbReference>
<gene>
    <name evidence="2" type="ORF">NQ318_015174</name>
</gene>
<evidence type="ECO:0000259" key="1">
    <source>
        <dbReference type="Pfam" id="PF09791"/>
    </source>
</evidence>
<keyword evidence="3" id="KW-1185">Reference proteome</keyword>
<organism evidence="2 3">
    <name type="scientific">Aromia moschata</name>
    <dbReference type="NCBI Taxonomy" id="1265417"/>
    <lineage>
        <taxon>Eukaryota</taxon>
        <taxon>Metazoa</taxon>
        <taxon>Ecdysozoa</taxon>
        <taxon>Arthropoda</taxon>
        <taxon>Hexapoda</taxon>
        <taxon>Insecta</taxon>
        <taxon>Pterygota</taxon>
        <taxon>Neoptera</taxon>
        <taxon>Endopterygota</taxon>
        <taxon>Coleoptera</taxon>
        <taxon>Polyphaga</taxon>
        <taxon>Cucujiformia</taxon>
        <taxon>Chrysomeloidea</taxon>
        <taxon>Cerambycidae</taxon>
        <taxon>Cerambycinae</taxon>
        <taxon>Callichromatini</taxon>
        <taxon>Aromia</taxon>
    </lineage>
</organism>
<dbReference type="InterPro" id="IPR019180">
    <property type="entry name" value="Oxidoreductase-like_N"/>
</dbReference>
<feature type="domain" description="Oxidoreductase-like" evidence="1">
    <location>
        <begin position="67"/>
        <end position="93"/>
    </location>
</feature>
<sequence>LKPQNTLPIQKRQMVNNGHYLKYLNSLKNCRRVTLTIIRKCNKELTDEQLKPTDDSKTEDQRKMECPEEPTTCCMSGCANCVWLDYAEKLTKYYCDGGEKAVKELN</sequence>
<name>A0AAV8XXA8_9CUCU</name>
<dbReference type="PANTHER" id="PTHR21193">
    <property type="entry name" value="OXIDOREDUCTASE-LIKE DOMAIN-CONTAINING PROTEIN 1"/>
    <property type="match status" value="1"/>
</dbReference>
<reference evidence="2" key="1">
    <citation type="journal article" date="2023" name="Insect Mol. Biol.">
        <title>Genome sequencing provides insights into the evolution of gene families encoding plant cell wall-degrading enzymes in longhorned beetles.</title>
        <authorList>
            <person name="Shin N.R."/>
            <person name="Okamura Y."/>
            <person name="Kirsch R."/>
            <person name="Pauchet Y."/>
        </authorList>
    </citation>
    <scope>NUCLEOTIDE SEQUENCE</scope>
    <source>
        <strain evidence="2">AMC_N1</strain>
    </source>
</reference>
<dbReference type="Proteomes" id="UP001162162">
    <property type="component" value="Unassembled WGS sequence"/>
</dbReference>
<accession>A0AAV8XXA8</accession>
<dbReference type="Pfam" id="PF09791">
    <property type="entry name" value="Oxidored-like"/>
    <property type="match status" value="1"/>
</dbReference>
<evidence type="ECO:0000313" key="2">
    <source>
        <dbReference type="EMBL" id="KAJ8943685.1"/>
    </source>
</evidence>
<feature type="non-terminal residue" evidence="2">
    <location>
        <position position="1"/>
    </location>
</feature>
<dbReference type="EMBL" id="JAPWTK010000280">
    <property type="protein sequence ID" value="KAJ8943685.1"/>
    <property type="molecule type" value="Genomic_DNA"/>
</dbReference>
<comment type="caution">
    <text evidence="2">The sequence shown here is derived from an EMBL/GenBank/DDBJ whole genome shotgun (WGS) entry which is preliminary data.</text>
</comment>
<proteinExistence type="predicted"/>
<dbReference type="AlphaFoldDB" id="A0AAV8XXA8"/>
<protein>
    <recommendedName>
        <fullName evidence="1">Oxidoreductase-like domain-containing protein</fullName>
    </recommendedName>
</protein>
<dbReference type="InterPro" id="IPR039251">
    <property type="entry name" value="OXLD1"/>
</dbReference>
<evidence type="ECO:0000313" key="3">
    <source>
        <dbReference type="Proteomes" id="UP001162162"/>
    </source>
</evidence>